<dbReference type="AlphaFoldDB" id="A0AAD4HD49"/>
<name>A0AAD4HD49_9AGAM</name>
<gene>
    <name evidence="2" type="ORF">F5891DRAFT_988803</name>
</gene>
<reference evidence="2" key="1">
    <citation type="journal article" date="2020" name="New Phytol.">
        <title>Comparative genomics reveals dynamic genome evolution in host specialist ectomycorrhizal fungi.</title>
        <authorList>
            <person name="Lofgren L.A."/>
            <person name="Nguyen N.H."/>
            <person name="Vilgalys R."/>
            <person name="Ruytinx J."/>
            <person name="Liao H.L."/>
            <person name="Branco S."/>
            <person name="Kuo A."/>
            <person name="LaButti K."/>
            <person name="Lipzen A."/>
            <person name="Andreopoulos W."/>
            <person name="Pangilinan J."/>
            <person name="Riley R."/>
            <person name="Hundley H."/>
            <person name="Na H."/>
            <person name="Barry K."/>
            <person name="Grigoriev I.V."/>
            <person name="Stajich J.E."/>
            <person name="Kennedy P.G."/>
        </authorList>
    </citation>
    <scope>NUCLEOTIDE SEQUENCE</scope>
    <source>
        <strain evidence="2">FC203</strain>
    </source>
</reference>
<evidence type="ECO:0000313" key="3">
    <source>
        <dbReference type="Proteomes" id="UP001195769"/>
    </source>
</evidence>
<proteinExistence type="predicted"/>
<dbReference type="EMBL" id="JABBWK010000250">
    <property type="protein sequence ID" value="KAG1886824.1"/>
    <property type="molecule type" value="Genomic_DNA"/>
</dbReference>
<comment type="caution">
    <text evidence="2">The sequence shown here is derived from an EMBL/GenBank/DDBJ whole genome shotgun (WGS) entry which is preliminary data.</text>
</comment>
<feature type="region of interest" description="Disordered" evidence="1">
    <location>
        <begin position="1"/>
        <end position="123"/>
    </location>
</feature>
<dbReference type="RefSeq" id="XP_041216665.1">
    <property type="nucleotide sequence ID" value="XM_041378028.1"/>
</dbReference>
<protein>
    <submittedName>
        <fullName evidence="2">Uncharacterized protein</fullName>
    </submittedName>
</protein>
<accession>A0AAD4HD49</accession>
<evidence type="ECO:0000256" key="1">
    <source>
        <dbReference type="SAM" id="MobiDB-lite"/>
    </source>
</evidence>
<dbReference type="Proteomes" id="UP001195769">
    <property type="component" value="Unassembled WGS sequence"/>
</dbReference>
<dbReference type="GeneID" id="64672326"/>
<keyword evidence="3" id="KW-1185">Reference proteome</keyword>
<organism evidence="2 3">
    <name type="scientific">Suillus fuscotomentosus</name>
    <dbReference type="NCBI Taxonomy" id="1912939"/>
    <lineage>
        <taxon>Eukaryota</taxon>
        <taxon>Fungi</taxon>
        <taxon>Dikarya</taxon>
        <taxon>Basidiomycota</taxon>
        <taxon>Agaricomycotina</taxon>
        <taxon>Agaricomycetes</taxon>
        <taxon>Agaricomycetidae</taxon>
        <taxon>Boletales</taxon>
        <taxon>Suillineae</taxon>
        <taxon>Suillaceae</taxon>
        <taxon>Suillus</taxon>
    </lineage>
</organism>
<evidence type="ECO:0000313" key="2">
    <source>
        <dbReference type="EMBL" id="KAG1886824.1"/>
    </source>
</evidence>
<sequence>MTDQCAVGADGNLKDASEIVWHNNPDDECPLPAPGRTTEKSTAPVHHFFTGARRSTRAPRPSMKIVDPDNVASSSSARSKRKAVDSGPGTSRRVARKVIPASSASSDDAGDLDGEDDAECTEDGAAEDGAEALYAQTKAMGDADREAGKTRLKSERTADVRTIFIKKDDGSESGHVCTICEHPDHFAVYQARCKNLQIPMHT</sequence>
<feature type="compositionally biased region" description="Acidic residues" evidence="1">
    <location>
        <begin position="108"/>
        <end position="123"/>
    </location>
</feature>